<dbReference type="Pfam" id="PF00754">
    <property type="entry name" value="F5_F8_type_C"/>
    <property type="match status" value="1"/>
</dbReference>
<dbReference type="eggNOG" id="COG5492">
    <property type="taxonomic scope" value="Bacteria"/>
</dbReference>
<dbReference type="Pfam" id="PF01345">
    <property type="entry name" value="DUF11"/>
    <property type="match status" value="1"/>
</dbReference>
<dbReference type="InterPro" id="IPR047589">
    <property type="entry name" value="DUF11_rpt"/>
</dbReference>
<dbReference type="EMBL" id="ACOM01000005">
    <property type="protein sequence ID" value="EEP53005.1"/>
    <property type="molecule type" value="Genomic_DNA"/>
</dbReference>
<dbReference type="InterPro" id="IPR003343">
    <property type="entry name" value="Big_2"/>
</dbReference>
<dbReference type="Gene3D" id="2.60.40.1080">
    <property type="match status" value="1"/>
</dbReference>
<evidence type="ECO:0000256" key="2">
    <source>
        <dbReference type="SAM" id="SignalP"/>
    </source>
</evidence>
<dbReference type="Gene3D" id="2.60.40.1170">
    <property type="entry name" value="Mu homology domain, subdomain B"/>
    <property type="match status" value="1"/>
</dbReference>
<dbReference type="PANTHER" id="PTHR34819:SF3">
    <property type="entry name" value="CELL SURFACE PROTEIN"/>
    <property type="match status" value="1"/>
</dbReference>
<feature type="chain" id="PRO_5007647502" evidence="2">
    <location>
        <begin position="29"/>
        <end position="400"/>
    </location>
</feature>
<proteinExistence type="predicted"/>
<feature type="domain" description="F5/8 type C" evidence="3">
    <location>
        <begin position="34"/>
        <end position="181"/>
    </location>
</feature>
<keyword evidence="6" id="KW-1185">Reference proteome</keyword>
<dbReference type="SUPFAM" id="SSF49785">
    <property type="entry name" value="Galactose-binding domain-like"/>
    <property type="match status" value="1"/>
</dbReference>
<name>C4IFG2_CLOBU</name>
<dbReference type="NCBIfam" id="TIGR01451">
    <property type="entry name" value="B_ant_repeat"/>
    <property type="match status" value="1"/>
</dbReference>
<accession>C4IFG2</accession>
<dbReference type="PROSITE" id="PS50022">
    <property type="entry name" value="FA58C_3"/>
    <property type="match status" value="1"/>
</dbReference>
<keyword evidence="2" id="KW-0732">Signal</keyword>
<dbReference type="SMART" id="SM00635">
    <property type="entry name" value="BID_2"/>
    <property type="match status" value="1"/>
</dbReference>
<evidence type="ECO:0000259" key="3">
    <source>
        <dbReference type="PROSITE" id="PS50022"/>
    </source>
</evidence>
<protein>
    <submittedName>
        <fullName evidence="4">Discoidin/Ig-like domain protein</fullName>
    </submittedName>
</protein>
<dbReference type="InterPro" id="IPR008979">
    <property type="entry name" value="Galactose-bd-like_sf"/>
</dbReference>
<dbReference type="InterPro" id="IPR001434">
    <property type="entry name" value="OmcB-like_DUF11"/>
</dbReference>
<dbReference type="Pfam" id="PF02368">
    <property type="entry name" value="Big_2"/>
    <property type="match status" value="1"/>
</dbReference>
<dbReference type="eggNOG" id="COG3537">
    <property type="taxonomic scope" value="Bacteria"/>
</dbReference>
<evidence type="ECO:0000256" key="1">
    <source>
        <dbReference type="ARBA" id="ARBA00023295"/>
    </source>
</evidence>
<organism evidence="4 6">
    <name type="scientific">Clostridium butyricum E4 str. BoNT E BL5262</name>
    <dbReference type="NCBI Taxonomy" id="632245"/>
    <lineage>
        <taxon>Bacteria</taxon>
        <taxon>Bacillati</taxon>
        <taxon>Bacillota</taxon>
        <taxon>Clostridia</taxon>
        <taxon>Eubacteriales</taxon>
        <taxon>Clostridiaceae</taxon>
        <taxon>Clostridium</taxon>
    </lineage>
</organism>
<dbReference type="RefSeq" id="WP_003407471.1">
    <property type="nucleotide sequence ID" value="NZ_ACOM01000005.1"/>
</dbReference>
<dbReference type="Proteomes" id="UP000003081">
    <property type="component" value="Unassembled WGS sequence"/>
</dbReference>
<keyword evidence="1" id="KW-0378">Hydrolase</keyword>
<gene>
    <name evidence="4" type="ORF">CLP_1666</name>
    <name evidence="5" type="ORF">CLP_2898</name>
</gene>
<dbReference type="AlphaFoldDB" id="C4IFG2"/>
<feature type="signal peptide" evidence="2">
    <location>
        <begin position="1"/>
        <end position="28"/>
    </location>
</feature>
<evidence type="ECO:0000313" key="6">
    <source>
        <dbReference type="Proteomes" id="UP000003081"/>
    </source>
</evidence>
<dbReference type="Gene3D" id="2.60.120.260">
    <property type="entry name" value="Galactose-binding domain-like"/>
    <property type="match status" value="1"/>
</dbReference>
<dbReference type="PROSITE" id="PS51257">
    <property type="entry name" value="PROKAR_LIPOPROTEIN"/>
    <property type="match status" value="1"/>
</dbReference>
<dbReference type="GO" id="GO:0016798">
    <property type="term" value="F:hydrolase activity, acting on glycosyl bonds"/>
    <property type="evidence" value="ECO:0007669"/>
    <property type="project" value="UniProtKB-KW"/>
</dbReference>
<dbReference type="InterPro" id="IPR000421">
    <property type="entry name" value="FA58C"/>
</dbReference>
<comment type="caution">
    <text evidence="4">The sequence shown here is derived from an EMBL/GenBank/DDBJ whole genome shotgun (WGS) entry which is preliminary data.</text>
</comment>
<dbReference type="HOGENOM" id="CLU_041399_2_0_9"/>
<dbReference type="EMBL" id="ACOM01000005">
    <property type="protein sequence ID" value="EEP53693.1"/>
    <property type="molecule type" value="Genomic_DNA"/>
</dbReference>
<dbReference type="InterPro" id="IPR051172">
    <property type="entry name" value="Chlamydia_OmcB"/>
</dbReference>
<reference evidence="4 6" key="1">
    <citation type="submission" date="2009-08" db="EMBL/GenBank/DDBJ databases">
        <authorList>
            <person name="Shrivastava S."/>
            <person name="Brinkac L.B."/>
            <person name="Brown J.L."/>
            <person name="Bruce D.B."/>
            <person name="Detter C."/>
            <person name="Green L.D."/>
            <person name="Munk C.A."/>
            <person name="Rogers Y.C."/>
            <person name="Tapia R."/>
            <person name="Sims D.R."/>
            <person name="Smith L.A."/>
            <person name="Smith T.J."/>
            <person name="Sutton G."/>
            <person name="Brettin T."/>
        </authorList>
    </citation>
    <scope>NUCLEOTIDE SEQUENCE [LARGE SCALE GENOMIC DNA]</scope>
    <source>
        <strain evidence="4">BoNT E BL5262</strain>
        <strain evidence="6">E4 str. BoNT E BL5262</strain>
    </source>
</reference>
<dbReference type="SUPFAM" id="SSF49373">
    <property type="entry name" value="Invasin/intimin cell-adhesion fragments"/>
    <property type="match status" value="1"/>
</dbReference>
<evidence type="ECO:0000313" key="5">
    <source>
        <dbReference type="EMBL" id="EEP53693.1"/>
    </source>
</evidence>
<sequence length="400" mass="43922">MKIYFKKFSMIFVMTFAIILGCCTSVFAADDTYTENLVPTMTSNSNPSGRVTYSSFWNYDWTASQAFDKKINNFGWCTSNDCPTGWLAYEFDAPKTVAKYSIAACTVQNNASPKSWSFEGSNDGLNWNILDERTGEINWKDNEKRIYLFNNSIAYKIYRINIKESNNSRYCVISELEMMGKIQNNIESITLNQSTLELPIDISKQLTSITTPAGAQLEWSSSDKSIAAVDANGKVTGIKEGQAIISAQIKDTDIKAICIVTVTKKNTPIEPEQPTDSEYIINTANAKGDNTNNASGSVSIKFNGTAETTLSVVKTADVKEVWVGDTFTYTIVVTNTGSKTAKAVIINDSAPNHIDFIVDRATTTKGKVDESSTSKNIVINVGDIEPSETVTIKIPVNVVA</sequence>
<keyword evidence="1" id="KW-0326">Glycosidase</keyword>
<dbReference type="PANTHER" id="PTHR34819">
    <property type="entry name" value="LARGE CYSTEINE-RICH PERIPLASMIC PROTEIN OMCB"/>
    <property type="match status" value="1"/>
</dbReference>
<dbReference type="InterPro" id="IPR008964">
    <property type="entry name" value="Invasin/intimin_cell_adhesion"/>
</dbReference>
<evidence type="ECO:0000313" key="4">
    <source>
        <dbReference type="EMBL" id="EEP53005.1"/>
    </source>
</evidence>